<sequence>MSVERITLDANILIYAIDKDASDKQEQAIELIEKCARTYDCVLTSQALAEFYFAATRKGKVLTTQAKQQVADWQLLFPTILPSIRTVNHAMNAVEEHSLSFWDAMLWSVANENAVSRLYSEDFQSGRVLKGVGFINPFL</sequence>
<dbReference type="AlphaFoldDB" id="A0A3B0YW23"/>
<dbReference type="Pfam" id="PF01850">
    <property type="entry name" value="PIN"/>
    <property type="match status" value="1"/>
</dbReference>
<organism evidence="2">
    <name type="scientific">hydrothermal vent metagenome</name>
    <dbReference type="NCBI Taxonomy" id="652676"/>
    <lineage>
        <taxon>unclassified sequences</taxon>
        <taxon>metagenomes</taxon>
        <taxon>ecological metagenomes</taxon>
    </lineage>
</organism>
<dbReference type="CDD" id="cd18692">
    <property type="entry name" value="PIN_VapC-like"/>
    <property type="match status" value="1"/>
</dbReference>
<proteinExistence type="predicted"/>
<dbReference type="Gene3D" id="3.40.50.1010">
    <property type="entry name" value="5'-nuclease"/>
    <property type="match status" value="1"/>
</dbReference>
<gene>
    <name evidence="2" type="ORF">MNBD_GAMMA18-906</name>
</gene>
<evidence type="ECO:0000313" key="2">
    <source>
        <dbReference type="EMBL" id="VAW85208.1"/>
    </source>
</evidence>
<dbReference type="PANTHER" id="PTHR38826:SF5">
    <property type="entry name" value="RIBONUCLEASE VAPC13"/>
    <property type="match status" value="1"/>
</dbReference>
<dbReference type="PANTHER" id="PTHR38826">
    <property type="entry name" value="RIBONUCLEASE VAPC13"/>
    <property type="match status" value="1"/>
</dbReference>
<dbReference type="InterPro" id="IPR052106">
    <property type="entry name" value="PINc/VapC_TA"/>
</dbReference>
<name>A0A3B0YW23_9ZZZZ</name>
<feature type="domain" description="PIN" evidence="1">
    <location>
        <begin position="6"/>
        <end position="122"/>
    </location>
</feature>
<dbReference type="InterPro" id="IPR029060">
    <property type="entry name" value="PIN-like_dom_sf"/>
</dbReference>
<accession>A0A3B0YW23</accession>
<reference evidence="2" key="1">
    <citation type="submission" date="2018-06" db="EMBL/GenBank/DDBJ databases">
        <authorList>
            <person name="Zhirakovskaya E."/>
        </authorList>
    </citation>
    <scope>NUCLEOTIDE SEQUENCE</scope>
</reference>
<dbReference type="SUPFAM" id="SSF88723">
    <property type="entry name" value="PIN domain-like"/>
    <property type="match status" value="1"/>
</dbReference>
<dbReference type="EMBL" id="UOFP01000085">
    <property type="protein sequence ID" value="VAW85208.1"/>
    <property type="molecule type" value="Genomic_DNA"/>
</dbReference>
<dbReference type="InterPro" id="IPR002716">
    <property type="entry name" value="PIN_dom"/>
</dbReference>
<evidence type="ECO:0000259" key="1">
    <source>
        <dbReference type="Pfam" id="PF01850"/>
    </source>
</evidence>
<protein>
    <recommendedName>
        <fullName evidence="1">PIN domain-containing protein</fullName>
    </recommendedName>
</protein>